<feature type="transmembrane region" description="Helical" evidence="1">
    <location>
        <begin position="73"/>
        <end position="93"/>
    </location>
</feature>
<reference evidence="2" key="1">
    <citation type="submission" date="2023-10" db="EMBL/GenBank/DDBJ databases">
        <title>Genome assembly of Pristionchus species.</title>
        <authorList>
            <person name="Yoshida K."/>
            <person name="Sommer R.J."/>
        </authorList>
    </citation>
    <scope>NUCLEOTIDE SEQUENCE</scope>
    <source>
        <strain evidence="2">RS5133</strain>
    </source>
</reference>
<keyword evidence="1" id="KW-0472">Membrane</keyword>
<feature type="transmembrane region" description="Helical" evidence="1">
    <location>
        <begin position="100"/>
        <end position="121"/>
    </location>
</feature>
<feature type="non-terminal residue" evidence="2">
    <location>
        <position position="1"/>
    </location>
</feature>
<evidence type="ECO:0000313" key="2">
    <source>
        <dbReference type="EMBL" id="GMT21928.1"/>
    </source>
</evidence>
<dbReference type="EMBL" id="BTSY01000004">
    <property type="protein sequence ID" value="GMT21928.1"/>
    <property type="molecule type" value="Genomic_DNA"/>
</dbReference>
<feature type="transmembrane region" description="Helical" evidence="1">
    <location>
        <begin position="33"/>
        <end position="53"/>
    </location>
</feature>
<evidence type="ECO:0000313" key="3">
    <source>
        <dbReference type="Proteomes" id="UP001432322"/>
    </source>
</evidence>
<protein>
    <submittedName>
        <fullName evidence="2">Uncharacterized protein</fullName>
    </submittedName>
</protein>
<gene>
    <name evidence="2" type="ORF">PFISCL1PPCAC_13225</name>
</gene>
<name>A0AAV5VUH0_9BILA</name>
<keyword evidence="3" id="KW-1185">Reference proteome</keyword>
<keyword evidence="1" id="KW-0812">Transmembrane</keyword>
<accession>A0AAV5VUH0</accession>
<keyword evidence="1" id="KW-1133">Transmembrane helix</keyword>
<proteinExistence type="predicted"/>
<comment type="caution">
    <text evidence="2">The sequence shown here is derived from an EMBL/GenBank/DDBJ whole genome shotgun (WGS) entry which is preliminary data.</text>
</comment>
<evidence type="ECO:0000256" key="1">
    <source>
        <dbReference type="SAM" id="Phobius"/>
    </source>
</evidence>
<organism evidence="2 3">
    <name type="scientific">Pristionchus fissidentatus</name>
    <dbReference type="NCBI Taxonomy" id="1538716"/>
    <lineage>
        <taxon>Eukaryota</taxon>
        <taxon>Metazoa</taxon>
        <taxon>Ecdysozoa</taxon>
        <taxon>Nematoda</taxon>
        <taxon>Chromadorea</taxon>
        <taxon>Rhabditida</taxon>
        <taxon>Rhabditina</taxon>
        <taxon>Diplogasteromorpha</taxon>
        <taxon>Diplogasteroidea</taxon>
        <taxon>Neodiplogasteridae</taxon>
        <taxon>Pristionchus</taxon>
    </lineage>
</organism>
<sequence>TMEVLRNVGRSTRIALDNVTSLHWFRNPSTFGLSVKLLSVVYILIFAAIDWLLLRVSYYHQSYRTFSGPLAQLTFVVESAILLVCAAAVVGVYGKKARVLLAFEFTTAGCVALMPLLYIAYCVRIARGTADGTANLETADILFLYALLLALVVVFAYTCLHAIRVVDAFRRAMKTEDARTLIVNEPEFV</sequence>
<feature type="transmembrane region" description="Helical" evidence="1">
    <location>
        <begin position="141"/>
        <end position="163"/>
    </location>
</feature>
<dbReference type="Proteomes" id="UP001432322">
    <property type="component" value="Unassembled WGS sequence"/>
</dbReference>
<dbReference type="AlphaFoldDB" id="A0AAV5VUH0"/>